<evidence type="ECO:0000313" key="3">
    <source>
        <dbReference type="EMBL" id="EKB31743.1"/>
    </source>
</evidence>
<dbReference type="InterPro" id="IPR008953">
    <property type="entry name" value="Fe_hydrogenase_HydB"/>
</dbReference>
<dbReference type="PATRIC" id="fig|742823.3.peg.612"/>
<dbReference type="GO" id="GO:0005506">
    <property type="term" value="F:iron ion binding"/>
    <property type="evidence" value="ECO:0007669"/>
    <property type="project" value="InterPro"/>
</dbReference>
<feature type="domain" description="Iron hydrogenase small subunit" evidence="2">
    <location>
        <begin position="45"/>
        <end position="107"/>
    </location>
</feature>
<evidence type="ECO:0000259" key="2">
    <source>
        <dbReference type="SMART" id="SM00902"/>
    </source>
</evidence>
<dbReference type="GO" id="GO:0051536">
    <property type="term" value="F:iron-sulfur cluster binding"/>
    <property type="evidence" value="ECO:0007669"/>
    <property type="project" value="InterPro"/>
</dbReference>
<protein>
    <recommendedName>
        <fullName evidence="2">Iron hydrogenase small subunit domain-containing protein</fullName>
    </recommendedName>
</protein>
<dbReference type="OrthoDB" id="5360755at2"/>
<sequence length="118" mass="13061">MFSENYDYAERPAALILGRRGFLKVTGLCVAAVAVCGYAIGDLVARRGVIIKARQAGLYKDDKLCQALGLTSSHQNPTVMQIYKDFGAKPTDHHMHELLHTHYYPRTMLASLTEANHG</sequence>
<keyword evidence="1" id="KW-0472">Membrane</keyword>
<dbReference type="EMBL" id="ADMG01000017">
    <property type="protein sequence ID" value="EKB31743.1"/>
    <property type="molecule type" value="Genomic_DNA"/>
</dbReference>
<dbReference type="RefSeq" id="WP_005434077.1">
    <property type="nucleotide sequence ID" value="NZ_JH815514.1"/>
</dbReference>
<evidence type="ECO:0000256" key="1">
    <source>
        <dbReference type="SAM" id="Phobius"/>
    </source>
</evidence>
<dbReference type="GO" id="GO:0009055">
    <property type="term" value="F:electron transfer activity"/>
    <property type="evidence" value="ECO:0007669"/>
    <property type="project" value="InterPro"/>
</dbReference>
<keyword evidence="1" id="KW-0812">Transmembrane</keyword>
<dbReference type="eggNOG" id="ENOG5032X9W">
    <property type="taxonomic scope" value="Bacteria"/>
</dbReference>
<dbReference type="Pfam" id="PF02256">
    <property type="entry name" value="Fe_hyd_SSU"/>
    <property type="match status" value="1"/>
</dbReference>
<dbReference type="InterPro" id="IPR003149">
    <property type="entry name" value="Fe_hydrogenase_ssu"/>
</dbReference>
<name>K1JYU3_9BURK</name>
<dbReference type="HOGENOM" id="CLU_163904_1_0_4"/>
<feature type="transmembrane region" description="Helical" evidence="1">
    <location>
        <begin position="25"/>
        <end position="45"/>
    </location>
</feature>
<dbReference type="SUPFAM" id="SSF48674">
    <property type="entry name" value="Fe-only hydrogenase smaller subunit"/>
    <property type="match status" value="1"/>
</dbReference>
<dbReference type="GO" id="GO:0008901">
    <property type="term" value="F:ferredoxin hydrogenase activity"/>
    <property type="evidence" value="ECO:0007669"/>
    <property type="project" value="InterPro"/>
</dbReference>
<proteinExistence type="predicted"/>
<dbReference type="AlphaFoldDB" id="K1JYU3"/>
<keyword evidence="1" id="KW-1133">Transmembrane helix</keyword>
<dbReference type="STRING" id="742823.HMPREF9465_00611"/>
<accession>K1JYU3</accession>
<keyword evidence="4" id="KW-1185">Reference proteome</keyword>
<organism evidence="3 4">
    <name type="scientific">Sutterella wadsworthensis 2_1_59BFAA</name>
    <dbReference type="NCBI Taxonomy" id="742823"/>
    <lineage>
        <taxon>Bacteria</taxon>
        <taxon>Pseudomonadati</taxon>
        <taxon>Pseudomonadota</taxon>
        <taxon>Betaproteobacteria</taxon>
        <taxon>Burkholderiales</taxon>
        <taxon>Sutterellaceae</taxon>
        <taxon>Sutterella</taxon>
    </lineage>
</organism>
<dbReference type="SMART" id="SM00902">
    <property type="entry name" value="Fe_hyd_SSU"/>
    <property type="match status" value="1"/>
</dbReference>
<dbReference type="Gene3D" id="4.10.260.20">
    <property type="entry name" value="Iron hydrogenase, small subunit"/>
    <property type="match status" value="1"/>
</dbReference>
<reference evidence="3 4" key="1">
    <citation type="submission" date="2012-05" db="EMBL/GenBank/DDBJ databases">
        <title>The Genome Sequence of Sutterella wadsworthensis 2_1_59BFAA.</title>
        <authorList>
            <consortium name="The Broad Institute Genome Sequencing Platform"/>
            <person name="Earl A."/>
            <person name="Ward D."/>
            <person name="Feldgarden M."/>
            <person name="Gevers D."/>
            <person name="Daigneault M."/>
            <person name="Strauss J."/>
            <person name="Allen-Vercoe E."/>
            <person name="Walker B."/>
            <person name="Young S.K."/>
            <person name="Zeng Q."/>
            <person name="Gargeya S."/>
            <person name="Fitzgerald M."/>
            <person name="Haas B."/>
            <person name="Abouelleil A."/>
            <person name="Alvarado L."/>
            <person name="Arachchi H.M."/>
            <person name="Berlin A.M."/>
            <person name="Chapman S.B."/>
            <person name="Goldberg J."/>
            <person name="Griggs A."/>
            <person name="Gujja S."/>
            <person name="Hansen M."/>
            <person name="Howarth C."/>
            <person name="Imamovic A."/>
            <person name="Larimer J."/>
            <person name="McCowen C."/>
            <person name="Montmayeur A."/>
            <person name="Murphy C."/>
            <person name="Neiman D."/>
            <person name="Pearson M."/>
            <person name="Priest M."/>
            <person name="Roberts A."/>
            <person name="Saif S."/>
            <person name="Shea T."/>
            <person name="Sisk P."/>
            <person name="Sykes S."/>
            <person name="Wortman J."/>
            <person name="Nusbaum C."/>
            <person name="Birren B."/>
        </authorList>
    </citation>
    <scope>NUCLEOTIDE SEQUENCE [LARGE SCALE GENOMIC DNA]</scope>
    <source>
        <strain evidence="3 4">2_1_59BFAA</strain>
    </source>
</reference>
<gene>
    <name evidence="3" type="ORF">HMPREF9465_00611</name>
</gene>
<evidence type="ECO:0000313" key="4">
    <source>
        <dbReference type="Proteomes" id="UP000005835"/>
    </source>
</evidence>
<dbReference type="InterPro" id="IPR036991">
    <property type="entry name" value="Fe_hydrogenase_ssu_sf"/>
</dbReference>
<dbReference type="GO" id="GO:0042597">
    <property type="term" value="C:periplasmic space"/>
    <property type="evidence" value="ECO:0007669"/>
    <property type="project" value="InterPro"/>
</dbReference>
<dbReference type="Proteomes" id="UP000005835">
    <property type="component" value="Unassembled WGS sequence"/>
</dbReference>
<comment type="caution">
    <text evidence="3">The sequence shown here is derived from an EMBL/GenBank/DDBJ whole genome shotgun (WGS) entry which is preliminary data.</text>
</comment>